<gene>
    <name evidence="2" type="ORF">ACFQY0_15515</name>
</gene>
<evidence type="ECO:0000259" key="1">
    <source>
        <dbReference type="PROSITE" id="PS50075"/>
    </source>
</evidence>
<dbReference type="RefSeq" id="WP_379714109.1">
    <property type="nucleotide sequence ID" value="NZ_JBHTBS010000008.1"/>
</dbReference>
<feature type="domain" description="Carrier" evidence="1">
    <location>
        <begin position="1"/>
        <end position="75"/>
    </location>
</feature>
<dbReference type="InterPro" id="IPR036736">
    <property type="entry name" value="ACP-like_sf"/>
</dbReference>
<dbReference type="PROSITE" id="PS50075">
    <property type="entry name" value="CARRIER"/>
    <property type="match status" value="1"/>
</dbReference>
<comment type="caution">
    <text evidence="2">The sequence shown here is derived from an EMBL/GenBank/DDBJ whole genome shotgun (WGS) entry which is preliminary data.</text>
</comment>
<dbReference type="SUPFAM" id="SSF47336">
    <property type="entry name" value="ACP-like"/>
    <property type="match status" value="1"/>
</dbReference>
<name>A0ABW2LAA9_9BACT</name>
<dbReference type="Pfam" id="PF00550">
    <property type="entry name" value="PP-binding"/>
    <property type="match status" value="1"/>
</dbReference>
<organism evidence="2 3">
    <name type="scientific">Haloferula chungangensis</name>
    <dbReference type="NCBI Taxonomy" id="1048331"/>
    <lineage>
        <taxon>Bacteria</taxon>
        <taxon>Pseudomonadati</taxon>
        <taxon>Verrucomicrobiota</taxon>
        <taxon>Verrucomicrobiia</taxon>
        <taxon>Verrucomicrobiales</taxon>
        <taxon>Verrucomicrobiaceae</taxon>
        <taxon>Haloferula</taxon>
    </lineage>
</organism>
<protein>
    <submittedName>
        <fullName evidence="2">Phosphopantetheine-binding protein</fullName>
    </submittedName>
</protein>
<dbReference type="InterPro" id="IPR009081">
    <property type="entry name" value="PP-bd_ACP"/>
</dbReference>
<keyword evidence="3" id="KW-1185">Reference proteome</keyword>
<evidence type="ECO:0000313" key="3">
    <source>
        <dbReference type="Proteomes" id="UP001596472"/>
    </source>
</evidence>
<dbReference type="Gene3D" id="1.10.1200.10">
    <property type="entry name" value="ACP-like"/>
    <property type="match status" value="1"/>
</dbReference>
<dbReference type="EMBL" id="JBHTBS010000008">
    <property type="protein sequence ID" value="MFC7338603.1"/>
    <property type="molecule type" value="Genomic_DNA"/>
</dbReference>
<reference evidence="3" key="1">
    <citation type="journal article" date="2019" name="Int. J. Syst. Evol. Microbiol.">
        <title>The Global Catalogue of Microorganisms (GCM) 10K type strain sequencing project: providing services to taxonomists for standard genome sequencing and annotation.</title>
        <authorList>
            <consortium name="The Broad Institute Genomics Platform"/>
            <consortium name="The Broad Institute Genome Sequencing Center for Infectious Disease"/>
            <person name="Wu L."/>
            <person name="Ma J."/>
        </authorList>
    </citation>
    <scope>NUCLEOTIDE SEQUENCE [LARGE SCALE GENOMIC DNA]</scope>
    <source>
        <strain evidence="3">CGMCC 4.1467</strain>
    </source>
</reference>
<sequence>MENKLLGILRDELLDTAEPLDAESDLFAAGLDSMGIMQLILAIEEHFDTIIDPSELSRDNFATATRIATLIRSKQSAAQ</sequence>
<proteinExistence type="predicted"/>
<accession>A0ABW2LAA9</accession>
<evidence type="ECO:0000313" key="2">
    <source>
        <dbReference type="EMBL" id="MFC7338603.1"/>
    </source>
</evidence>
<dbReference type="Proteomes" id="UP001596472">
    <property type="component" value="Unassembled WGS sequence"/>
</dbReference>